<name>A0A438JD37_VITVI</name>
<protein>
    <submittedName>
        <fullName evidence="13">Long chain base biosynthesis protein 2a</fullName>
    </submittedName>
</protein>
<comment type="pathway">
    <text evidence="3">Lipid metabolism; sphingolipid metabolism.</text>
</comment>
<evidence type="ECO:0000256" key="5">
    <source>
        <dbReference type="ARBA" id="ARBA00008392"/>
    </source>
</evidence>
<evidence type="ECO:0000256" key="3">
    <source>
        <dbReference type="ARBA" id="ARBA00004760"/>
    </source>
</evidence>
<dbReference type="PANTHER" id="PTHR13693">
    <property type="entry name" value="CLASS II AMINOTRANSFERASE/8-AMINO-7-OXONONANOATE SYNTHASE"/>
    <property type="match status" value="1"/>
</dbReference>
<dbReference type="Gene3D" id="3.40.640.10">
    <property type="entry name" value="Type I PLP-dependent aspartate aminotransferase-like (Major domain)"/>
    <property type="match status" value="1"/>
</dbReference>
<comment type="subcellular location">
    <subcellularLocation>
        <location evidence="2">Endoplasmic reticulum membrane</location>
        <topology evidence="2">Single-pass membrane protein</topology>
    </subcellularLocation>
</comment>
<dbReference type="SUPFAM" id="SSF53383">
    <property type="entry name" value="PLP-dependent transferases"/>
    <property type="match status" value="1"/>
</dbReference>
<dbReference type="InterPro" id="IPR015424">
    <property type="entry name" value="PyrdxlP-dep_Trfase"/>
</dbReference>
<keyword evidence="7 9" id="KW-0663">Pyridoxal phosphate</keyword>
<dbReference type="InterPro" id="IPR001917">
    <property type="entry name" value="Aminotrans_II_pyridoxalP_BS"/>
</dbReference>
<evidence type="ECO:0000256" key="2">
    <source>
        <dbReference type="ARBA" id="ARBA00004389"/>
    </source>
</evidence>
<dbReference type="InterPro" id="IPR015421">
    <property type="entry name" value="PyrdxlP-dep_Trfase_major"/>
</dbReference>
<evidence type="ECO:0000256" key="10">
    <source>
        <dbReference type="SAM" id="MobiDB-lite"/>
    </source>
</evidence>
<evidence type="ECO:0000256" key="1">
    <source>
        <dbReference type="ARBA" id="ARBA00001933"/>
    </source>
</evidence>
<dbReference type="Gene3D" id="3.90.1150.10">
    <property type="entry name" value="Aspartate Aminotransferase, domain 1"/>
    <property type="match status" value="1"/>
</dbReference>
<dbReference type="PROSITE" id="PS00599">
    <property type="entry name" value="AA_TRANSFER_CLASS_2"/>
    <property type="match status" value="1"/>
</dbReference>
<evidence type="ECO:0000256" key="4">
    <source>
        <dbReference type="ARBA" id="ARBA00004991"/>
    </source>
</evidence>
<dbReference type="InterPro" id="IPR015422">
    <property type="entry name" value="PyrdxlP-dep_Trfase_small"/>
</dbReference>
<gene>
    <name evidence="13" type="primary">Os11g0516000</name>
    <name evidence="13" type="ORF">CK203_015052</name>
</gene>
<evidence type="ECO:0000256" key="7">
    <source>
        <dbReference type="ARBA" id="ARBA00022898"/>
    </source>
</evidence>
<evidence type="ECO:0000256" key="9">
    <source>
        <dbReference type="RuleBase" id="RU003693"/>
    </source>
</evidence>
<feature type="transmembrane region" description="Helical" evidence="11">
    <location>
        <begin position="46"/>
        <end position="76"/>
    </location>
</feature>
<evidence type="ECO:0000256" key="11">
    <source>
        <dbReference type="SAM" id="Phobius"/>
    </source>
</evidence>
<sequence>MIAVPYVTALTTYFSYGLLFVFGQIRDLFRKILDWFRSNNLQVSCFFYLYFVMAFLVSASACVVNSSHLIVAFSMLKQGYAPICLGFEDFYKRRLYLRIQDCFGRPISSAPDAWLDVIERNSNDNNKTLKRTSNISRCLNLGSYNYLGFAASDEYCTPRVIESLKKFSPSTCSSRADGGTIMMHNELEKYVANFVGKPAAIVFGMGYVTNSAILPVLISKGGLIISDSLNHSSIVNGARGSGATIRVFQHNTPSHLEEVLREQIAEGQPRTHRPWKKIIVVVEGIYSMEGDLCKLPEIIAICKKYKAYSYLDEAHSIGAVGKTGRGVCELLGVDPADVDILMGTFTKSFGSCGGYIAGSKELIQYLKHFPCSSLCNFNVTTSCATNYLCYKVLLCPCRSPKLAQIRENSNFFRSELQSMGFEVLGDNDSPVMPIMLYNPGKIPAFSRECLKQNVAVVMSAFPATPLLLARARICISASHTKEDLIKGLEVISRVGDLVGIKYFPAQPRSSNKRKKHQNWTESDGQSSFT</sequence>
<dbReference type="GO" id="GO:0006665">
    <property type="term" value="P:sphingolipid metabolic process"/>
    <property type="evidence" value="ECO:0007669"/>
    <property type="project" value="UniProtKB-UniPathway"/>
</dbReference>
<dbReference type="AlphaFoldDB" id="A0A438JD37"/>
<proteinExistence type="inferred from homology"/>
<keyword evidence="8" id="KW-0746">Sphingolipid metabolism</keyword>
<keyword evidence="8" id="KW-0443">Lipid metabolism</keyword>
<evidence type="ECO:0000313" key="14">
    <source>
        <dbReference type="Proteomes" id="UP000288805"/>
    </source>
</evidence>
<dbReference type="GO" id="GO:0016740">
    <property type="term" value="F:transferase activity"/>
    <property type="evidence" value="ECO:0007669"/>
    <property type="project" value="UniProtKB-KW"/>
</dbReference>
<dbReference type="Pfam" id="PF00155">
    <property type="entry name" value="Aminotran_1_2"/>
    <property type="match status" value="1"/>
</dbReference>
<dbReference type="EMBL" id="QGNW01000049">
    <property type="protein sequence ID" value="RVX06872.1"/>
    <property type="molecule type" value="Genomic_DNA"/>
</dbReference>
<dbReference type="PANTHER" id="PTHR13693:SF88">
    <property type="entry name" value="SERINE C-PALMITOYLTRANSFERASE"/>
    <property type="match status" value="1"/>
</dbReference>
<dbReference type="Proteomes" id="UP000288805">
    <property type="component" value="Unassembled WGS sequence"/>
</dbReference>
<evidence type="ECO:0000259" key="12">
    <source>
        <dbReference type="Pfam" id="PF00155"/>
    </source>
</evidence>
<organism evidence="13 14">
    <name type="scientific">Vitis vinifera</name>
    <name type="common">Grape</name>
    <dbReference type="NCBI Taxonomy" id="29760"/>
    <lineage>
        <taxon>Eukaryota</taxon>
        <taxon>Viridiplantae</taxon>
        <taxon>Streptophyta</taxon>
        <taxon>Embryophyta</taxon>
        <taxon>Tracheophyta</taxon>
        <taxon>Spermatophyta</taxon>
        <taxon>Magnoliopsida</taxon>
        <taxon>eudicotyledons</taxon>
        <taxon>Gunneridae</taxon>
        <taxon>Pentapetalae</taxon>
        <taxon>rosids</taxon>
        <taxon>Vitales</taxon>
        <taxon>Vitaceae</taxon>
        <taxon>Viteae</taxon>
        <taxon>Vitis</taxon>
    </lineage>
</organism>
<dbReference type="InterPro" id="IPR050087">
    <property type="entry name" value="AON_synthase_class-II"/>
</dbReference>
<evidence type="ECO:0000313" key="13">
    <source>
        <dbReference type="EMBL" id="RVX06872.1"/>
    </source>
</evidence>
<keyword evidence="11" id="KW-0472">Membrane</keyword>
<keyword evidence="11" id="KW-1133">Transmembrane helix</keyword>
<comment type="caution">
    <text evidence="13">The sequence shown here is derived from an EMBL/GenBank/DDBJ whole genome shotgun (WGS) entry which is preliminary data.</text>
</comment>
<reference evidence="13 14" key="1">
    <citation type="journal article" date="2018" name="PLoS Genet.">
        <title>Population sequencing reveals clonal diversity and ancestral inbreeding in the grapevine cultivar Chardonnay.</title>
        <authorList>
            <person name="Roach M.J."/>
            <person name="Johnson D.L."/>
            <person name="Bohlmann J."/>
            <person name="van Vuuren H.J."/>
            <person name="Jones S.J."/>
            <person name="Pretorius I.S."/>
            <person name="Schmidt S.A."/>
            <person name="Borneman A.R."/>
        </authorList>
    </citation>
    <scope>NUCLEOTIDE SEQUENCE [LARGE SCALE GENOMIC DNA]</scope>
    <source>
        <strain evidence="14">cv. Chardonnay</strain>
        <tissue evidence="13">Leaf</tissue>
    </source>
</reference>
<comment type="cofactor">
    <cofactor evidence="1 9">
        <name>pyridoxal 5'-phosphate</name>
        <dbReference type="ChEBI" id="CHEBI:597326"/>
    </cofactor>
</comment>
<accession>A0A438JD37</accession>
<dbReference type="GO" id="GO:0030170">
    <property type="term" value="F:pyridoxal phosphate binding"/>
    <property type="evidence" value="ECO:0007669"/>
    <property type="project" value="InterPro"/>
</dbReference>
<comment type="pathway">
    <text evidence="4">Sphingolipid metabolism.</text>
</comment>
<dbReference type="InterPro" id="IPR004839">
    <property type="entry name" value="Aminotransferase_I/II_large"/>
</dbReference>
<keyword evidence="11" id="KW-0812">Transmembrane</keyword>
<evidence type="ECO:0000256" key="6">
    <source>
        <dbReference type="ARBA" id="ARBA00022679"/>
    </source>
</evidence>
<dbReference type="UniPathway" id="UPA00222"/>
<comment type="similarity">
    <text evidence="5 9">Belongs to the class-II pyridoxal-phosphate-dependent aminotransferase family.</text>
</comment>
<feature type="transmembrane region" description="Helical" evidence="11">
    <location>
        <begin position="6"/>
        <end position="25"/>
    </location>
</feature>
<keyword evidence="6" id="KW-0808">Transferase</keyword>
<dbReference type="CDD" id="cd06454">
    <property type="entry name" value="KBL_like"/>
    <property type="match status" value="1"/>
</dbReference>
<feature type="region of interest" description="Disordered" evidence="10">
    <location>
        <begin position="507"/>
        <end position="529"/>
    </location>
</feature>
<evidence type="ECO:0000256" key="8">
    <source>
        <dbReference type="ARBA" id="ARBA00022919"/>
    </source>
</evidence>
<dbReference type="GO" id="GO:0005789">
    <property type="term" value="C:endoplasmic reticulum membrane"/>
    <property type="evidence" value="ECO:0007669"/>
    <property type="project" value="UniProtKB-SubCell"/>
</dbReference>
<feature type="compositionally biased region" description="Polar residues" evidence="10">
    <location>
        <begin position="519"/>
        <end position="529"/>
    </location>
</feature>
<feature type="domain" description="Aminotransferase class I/classII large" evidence="12">
    <location>
        <begin position="138"/>
        <end position="491"/>
    </location>
</feature>